<organism evidence="2 3">
    <name type="scientific">Coccidioides immitis RMSCC 3703</name>
    <dbReference type="NCBI Taxonomy" id="454286"/>
    <lineage>
        <taxon>Eukaryota</taxon>
        <taxon>Fungi</taxon>
        <taxon>Dikarya</taxon>
        <taxon>Ascomycota</taxon>
        <taxon>Pezizomycotina</taxon>
        <taxon>Eurotiomycetes</taxon>
        <taxon>Eurotiomycetidae</taxon>
        <taxon>Onygenales</taxon>
        <taxon>Onygenaceae</taxon>
        <taxon>Coccidioides</taxon>
    </lineage>
</organism>
<evidence type="ECO:0000313" key="3">
    <source>
        <dbReference type="Proteomes" id="UP000054559"/>
    </source>
</evidence>
<dbReference type="CDD" id="cd22191">
    <property type="entry name" value="DPBB_RlpA_EXP_N-like"/>
    <property type="match status" value="1"/>
</dbReference>
<sequence>MGSENNNSPYCGKTITIEYGGVTSKAVVKDKCPTCARGSLDMTRHLFYKFADEAEGRVHGVKWSFDD</sequence>
<dbReference type="InterPro" id="IPR036908">
    <property type="entry name" value="RlpA-like_sf"/>
</dbReference>
<evidence type="ECO:0008006" key="4">
    <source>
        <dbReference type="Google" id="ProtNLM"/>
    </source>
</evidence>
<proteinExistence type="predicted"/>
<reference evidence="3" key="1">
    <citation type="journal article" date="2010" name="Genome Res.">
        <title>Population genomic sequencing of Coccidioides fungi reveals recent hybridization and transposon control.</title>
        <authorList>
            <person name="Neafsey D.E."/>
            <person name="Barker B.M."/>
            <person name="Sharpton T.J."/>
            <person name="Stajich J.E."/>
            <person name="Park D.J."/>
            <person name="Whiston E."/>
            <person name="Hung C.-Y."/>
            <person name="McMahan C."/>
            <person name="White J."/>
            <person name="Sykes S."/>
            <person name="Heiman D."/>
            <person name="Young S."/>
            <person name="Zeng Q."/>
            <person name="Abouelleil A."/>
            <person name="Aftuck L."/>
            <person name="Bessette D."/>
            <person name="Brown A."/>
            <person name="FitzGerald M."/>
            <person name="Lui A."/>
            <person name="Macdonald J.P."/>
            <person name="Priest M."/>
            <person name="Orbach M.J."/>
            <person name="Galgiani J.N."/>
            <person name="Kirkland T.N."/>
            <person name="Cole G.T."/>
            <person name="Birren B.W."/>
            <person name="Henn M.R."/>
            <person name="Taylor J.W."/>
            <person name="Rounsley S.D."/>
        </authorList>
    </citation>
    <scope>NUCLEOTIDE SEQUENCE [LARGE SCALE GENOMIC DNA]</scope>
    <source>
        <strain evidence="3">RMSCC 3703</strain>
    </source>
</reference>
<dbReference type="OrthoDB" id="623670at2759"/>
<evidence type="ECO:0000256" key="1">
    <source>
        <dbReference type="ARBA" id="ARBA00022729"/>
    </source>
</evidence>
<keyword evidence="1" id="KW-0732">Signal</keyword>
<dbReference type="EMBL" id="DS268127">
    <property type="protein sequence ID" value="KMU72382.1"/>
    <property type="molecule type" value="Genomic_DNA"/>
</dbReference>
<dbReference type="STRING" id="454286.A0A0J8TFG8"/>
<dbReference type="Proteomes" id="UP000054559">
    <property type="component" value="Unassembled WGS sequence"/>
</dbReference>
<dbReference type="AlphaFoldDB" id="A0A0J8TFG8"/>
<dbReference type="Gene3D" id="2.40.40.10">
    <property type="entry name" value="RlpA-like domain"/>
    <property type="match status" value="1"/>
</dbReference>
<dbReference type="InterPro" id="IPR051477">
    <property type="entry name" value="Expansin_CellWall"/>
</dbReference>
<evidence type="ECO:0000313" key="2">
    <source>
        <dbReference type="EMBL" id="KMU72382.1"/>
    </source>
</evidence>
<dbReference type="SUPFAM" id="SSF50685">
    <property type="entry name" value="Barwin-like endoglucanases"/>
    <property type="match status" value="1"/>
</dbReference>
<dbReference type="PANTHER" id="PTHR31836">
    <property type="match status" value="1"/>
</dbReference>
<gene>
    <name evidence="2" type="ORF">CISG_03030</name>
</gene>
<name>A0A0J8TFG8_COCIT</name>
<protein>
    <recommendedName>
        <fullName evidence="4">RlpA-like protein double-psi beta-barrel domain-containing protein</fullName>
    </recommendedName>
</protein>
<dbReference type="PANTHER" id="PTHR31836:SF28">
    <property type="entry name" value="SRCR DOMAIN-CONTAINING PROTEIN-RELATED"/>
    <property type="match status" value="1"/>
</dbReference>
<accession>A0A0J8TFG8</accession>